<dbReference type="STRING" id="694327.DFW101_0350"/>
<keyword evidence="2" id="KW-0238">DNA-binding</keyword>
<dbReference type="PROSITE" id="PS00041">
    <property type="entry name" value="HTH_ARAC_FAMILY_1"/>
    <property type="match status" value="1"/>
</dbReference>
<evidence type="ECO:0000313" key="5">
    <source>
        <dbReference type="EMBL" id="EHJ46367.1"/>
    </source>
</evidence>
<dbReference type="eggNOG" id="COG2207">
    <property type="taxonomic scope" value="Bacteria"/>
</dbReference>
<proteinExistence type="predicted"/>
<dbReference type="Gene3D" id="1.10.10.60">
    <property type="entry name" value="Homeodomain-like"/>
    <property type="match status" value="1"/>
</dbReference>
<reference evidence="6" key="1">
    <citation type="journal article" date="2015" name="Genome Announc.">
        <title>High-Quality Draft Genome Sequence of Desulfovibrio carbinoliphilus FW-101-2B, an Organic Acid-Oxidizing Sulfate-Reducing Bacterium Isolated from Uranium(VI)-Contaminated Groundwater.</title>
        <authorList>
            <person name="Ramsay B.D."/>
            <person name="Hwang C."/>
            <person name="Woo H.L."/>
            <person name="Carroll S.L."/>
            <person name="Lucas S."/>
            <person name="Han J."/>
            <person name="Lapidus A.L."/>
            <person name="Cheng J.F."/>
            <person name="Goodwin L.A."/>
            <person name="Pitluck S."/>
            <person name="Peters L."/>
            <person name="Chertkov O."/>
            <person name="Held B."/>
            <person name="Detter J.C."/>
            <person name="Han C.S."/>
            <person name="Tapia R."/>
            <person name="Land M.L."/>
            <person name="Hauser L.J."/>
            <person name="Kyrpides N.C."/>
            <person name="Ivanova N.N."/>
            <person name="Mikhailova N."/>
            <person name="Pagani I."/>
            <person name="Woyke T."/>
            <person name="Arkin A.P."/>
            <person name="Dehal P."/>
            <person name="Chivian D."/>
            <person name="Criddle C.S."/>
            <person name="Wu W."/>
            <person name="Chakraborty R."/>
            <person name="Hazen T.C."/>
            <person name="Fields M.W."/>
        </authorList>
    </citation>
    <scope>NUCLEOTIDE SEQUENCE [LARGE SCALE GENOMIC DNA]</scope>
    <source>
        <strain evidence="6">FW-101-2B</strain>
    </source>
</reference>
<dbReference type="GO" id="GO:0003700">
    <property type="term" value="F:DNA-binding transcription factor activity"/>
    <property type="evidence" value="ECO:0007669"/>
    <property type="project" value="InterPro"/>
</dbReference>
<dbReference type="GO" id="GO:0043565">
    <property type="term" value="F:sequence-specific DNA binding"/>
    <property type="evidence" value="ECO:0007669"/>
    <property type="project" value="InterPro"/>
</dbReference>
<dbReference type="SUPFAM" id="SSF46689">
    <property type="entry name" value="Homeodomain-like"/>
    <property type="match status" value="2"/>
</dbReference>
<evidence type="ECO:0000256" key="3">
    <source>
        <dbReference type="ARBA" id="ARBA00023163"/>
    </source>
</evidence>
<evidence type="ECO:0000313" key="6">
    <source>
        <dbReference type="Proteomes" id="UP000004662"/>
    </source>
</evidence>
<protein>
    <submittedName>
        <fullName evidence="5">Transcriptional regulator, AraC family</fullName>
    </submittedName>
</protein>
<dbReference type="RefSeq" id="WP_009179814.1">
    <property type="nucleotide sequence ID" value="NZ_CM001368.1"/>
</dbReference>
<evidence type="ECO:0000256" key="1">
    <source>
        <dbReference type="ARBA" id="ARBA00023015"/>
    </source>
</evidence>
<evidence type="ECO:0000259" key="4">
    <source>
        <dbReference type="PROSITE" id="PS01124"/>
    </source>
</evidence>
<dbReference type="InterPro" id="IPR009594">
    <property type="entry name" value="Tscrpt_reg_HTH_AraC_N"/>
</dbReference>
<dbReference type="EMBL" id="CM001368">
    <property type="protein sequence ID" value="EHJ46367.1"/>
    <property type="molecule type" value="Genomic_DNA"/>
</dbReference>
<dbReference type="AlphaFoldDB" id="G7QD61"/>
<feature type="domain" description="HTH araC/xylS-type" evidence="4">
    <location>
        <begin position="189"/>
        <end position="287"/>
    </location>
</feature>
<dbReference type="Proteomes" id="UP000004662">
    <property type="component" value="Chromosome"/>
</dbReference>
<organism evidence="5 6">
    <name type="scientific">Solidesulfovibrio carbinoliphilus subsp. oakridgensis</name>
    <dbReference type="NCBI Taxonomy" id="694327"/>
    <lineage>
        <taxon>Bacteria</taxon>
        <taxon>Pseudomonadati</taxon>
        <taxon>Thermodesulfobacteriota</taxon>
        <taxon>Desulfovibrionia</taxon>
        <taxon>Desulfovibrionales</taxon>
        <taxon>Desulfovibrionaceae</taxon>
        <taxon>Solidesulfovibrio</taxon>
    </lineage>
</organism>
<keyword evidence="6" id="KW-1185">Reference proteome</keyword>
<sequence length="296" mass="32379">MPEELKEIMASLAIREGESPSALPGVTFLRHSRSQPRAPALYQPGVVILGQGRKRGYLGPEVHAYDANNYLVLAVPLPAECEVIASPQEPMLSMRLDVDAAMVADLLLAMGDNEPRTRLLSKGGIAPTPLTSDVREAATRLARALASPLDSRVLAPALAKELLYRVLLDAQGGLLRALAARQGDFARIADLLRRIHANYATPMEIDALANQIDMSPATLHRHFKAVTATSPMQYVKAIRLHKARMLMVADGFGVAMAASRVGYESPSQFSREYKRFFKTTPAADAARWRESNWTIP</sequence>
<dbReference type="OrthoDB" id="9802263at2"/>
<accession>G7QD61</accession>
<dbReference type="PROSITE" id="PS01124">
    <property type="entry name" value="HTH_ARAC_FAMILY_2"/>
    <property type="match status" value="1"/>
</dbReference>
<dbReference type="InterPro" id="IPR018062">
    <property type="entry name" value="HTH_AraC-typ_CS"/>
</dbReference>
<dbReference type="PANTHER" id="PTHR43436">
    <property type="entry name" value="ARAC-FAMILY TRANSCRIPTIONAL REGULATOR"/>
    <property type="match status" value="1"/>
</dbReference>
<gene>
    <name evidence="5" type="ORF">DFW101_0350</name>
</gene>
<dbReference type="Pfam" id="PF06719">
    <property type="entry name" value="AraC_N"/>
    <property type="match status" value="1"/>
</dbReference>
<dbReference type="InterPro" id="IPR009057">
    <property type="entry name" value="Homeodomain-like_sf"/>
</dbReference>
<name>G7QD61_9BACT</name>
<dbReference type="Pfam" id="PF12833">
    <property type="entry name" value="HTH_18"/>
    <property type="match status" value="1"/>
</dbReference>
<dbReference type="PANTHER" id="PTHR43436:SF2">
    <property type="entry name" value="ARAC_XYLS FAMILY TRANSCRIPTIONAL REGULATOR"/>
    <property type="match status" value="1"/>
</dbReference>
<dbReference type="SMART" id="SM00342">
    <property type="entry name" value="HTH_ARAC"/>
    <property type="match status" value="1"/>
</dbReference>
<dbReference type="HOGENOM" id="CLU_000445_100_2_7"/>
<dbReference type="InterPro" id="IPR018060">
    <property type="entry name" value="HTH_AraC"/>
</dbReference>
<evidence type="ECO:0000256" key="2">
    <source>
        <dbReference type="ARBA" id="ARBA00023125"/>
    </source>
</evidence>
<keyword evidence="3" id="KW-0804">Transcription</keyword>
<keyword evidence="1" id="KW-0805">Transcription regulation</keyword>